<dbReference type="KEGG" id="aaq:AOC05_01305"/>
<dbReference type="Proteomes" id="UP000062833">
    <property type="component" value="Chromosome"/>
</dbReference>
<dbReference type="OrthoDB" id="8417725at2"/>
<accession>A0A0M4QWH5</accession>
<gene>
    <name evidence="1" type="ORF">AOC05_01305</name>
</gene>
<protein>
    <recommendedName>
        <fullName evidence="3">ATPase</fullName>
    </recommendedName>
</protein>
<sequence length="244" mass="25813">MVKDFKIVHESEIDGTPDAVFFAATEGNSGWLWPSPGGLEKTVGGAGPMGSTVTAWDPPHHYASRMEGPNGFYNELEFEISQRPGGKSWLRYVHSGVLFGDWEKQYDGAAKHSAFYIHTLGQYVKYFAGKQAGFADVQGPAASSSPEAFEAVKAALGIHGAGAGGHVSVAIAGLGTVDAVVDYLDPNFVGLRTEDAMYRFFGRNAFGAVVGMTVHLFADGADAEAAGTEVAGAAWSAWLNKLFA</sequence>
<organism evidence="1 2">
    <name type="scientific">Arthrobacter alpinus</name>
    <dbReference type="NCBI Taxonomy" id="656366"/>
    <lineage>
        <taxon>Bacteria</taxon>
        <taxon>Bacillati</taxon>
        <taxon>Actinomycetota</taxon>
        <taxon>Actinomycetes</taxon>
        <taxon>Micrococcales</taxon>
        <taxon>Micrococcaceae</taxon>
        <taxon>Arthrobacter</taxon>
    </lineage>
</organism>
<dbReference type="InterPro" id="IPR023393">
    <property type="entry name" value="START-like_dom_sf"/>
</dbReference>
<dbReference type="Gene3D" id="3.30.530.20">
    <property type="match status" value="1"/>
</dbReference>
<dbReference type="AlphaFoldDB" id="A0A0M4QWH5"/>
<dbReference type="RefSeq" id="WP_062005003.1">
    <property type="nucleotide sequence ID" value="NZ_CP012677.1"/>
</dbReference>
<evidence type="ECO:0000313" key="1">
    <source>
        <dbReference type="EMBL" id="ALE91302.1"/>
    </source>
</evidence>
<name>A0A0M4QWH5_9MICC</name>
<dbReference type="SUPFAM" id="SSF55961">
    <property type="entry name" value="Bet v1-like"/>
    <property type="match status" value="1"/>
</dbReference>
<evidence type="ECO:0008006" key="3">
    <source>
        <dbReference type="Google" id="ProtNLM"/>
    </source>
</evidence>
<keyword evidence="2" id="KW-1185">Reference proteome</keyword>
<evidence type="ECO:0000313" key="2">
    <source>
        <dbReference type="Proteomes" id="UP000062833"/>
    </source>
</evidence>
<dbReference type="PATRIC" id="fig|656366.3.peg.291"/>
<reference evidence="2" key="1">
    <citation type="submission" date="2015-09" db="EMBL/GenBank/DDBJ databases">
        <title>Complete genome of Arthrobacter alpinus strain R3.8.</title>
        <authorList>
            <person name="See-Too W.S."/>
            <person name="Chan K.G."/>
        </authorList>
    </citation>
    <scope>NUCLEOTIDE SEQUENCE [LARGE SCALE GENOMIC DNA]</scope>
    <source>
        <strain evidence="2">R3.8</strain>
    </source>
</reference>
<dbReference type="EMBL" id="CP012677">
    <property type="protein sequence ID" value="ALE91302.1"/>
    <property type="molecule type" value="Genomic_DNA"/>
</dbReference>
<proteinExistence type="predicted"/>